<keyword evidence="3" id="KW-1185">Reference proteome</keyword>
<dbReference type="GO" id="GO:0016491">
    <property type="term" value="F:oxidoreductase activity"/>
    <property type="evidence" value="ECO:0007669"/>
    <property type="project" value="UniProtKB-KW"/>
</dbReference>
<organism evidence="2">
    <name type="scientific">Oppiella nova</name>
    <dbReference type="NCBI Taxonomy" id="334625"/>
    <lineage>
        <taxon>Eukaryota</taxon>
        <taxon>Metazoa</taxon>
        <taxon>Ecdysozoa</taxon>
        <taxon>Arthropoda</taxon>
        <taxon>Chelicerata</taxon>
        <taxon>Arachnida</taxon>
        <taxon>Acari</taxon>
        <taxon>Acariformes</taxon>
        <taxon>Sarcoptiformes</taxon>
        <taxon>Oribatida</taxon>
        <taxon>Brachypylina</taxon>
        <taxon>Oppioidea</taxon>
        <taxon>Oppiidae</taxon>
        <taxon>Oppiella</taxon>
    </lineage>
</organism>
<dbReference type="InterPro" id="IPR036291">
    <property type="entry name" value="NAD(P)-bd_dom_sf"/>
</dbReference>
<dbReference type="InterPro" id="IPR020904">
    <property type="entry name" value="Sc_DH/Rdtase_CS"/>
</dbReference>
<evidence type="ECO:0000256" key="1">
    <source>
        <dbReference type="ARBA" id="ARBA00023002"/>
    </source>
</evidence>
<dbReference type="GO" id="GO:0008202">
    <property type="term" value="P:steroid metabolic process"/>
    <property type="evidence" value="ECO:0007669"/>
    <property type="project" value="TreeGrafter"/>
</dbReference>
<gene>
    <name evidence="2" type="ORF">ONB1V03_LOCUS19790</name>
</gene>
<evidence type="ECO:0000313" key="2">
    <source>
        <dbReference type="EMBL" id="CAD7663230.1"/>
    </source>
</evidence>
<dbReference type="Pfam" id="PF00106">
    <property type="entry name" value="adh_short"/>
    <property type="match status" value="1"/>
</dbReference>
<dbReference type="PANTHER" id="PTHR43313:SF36">
    <property type="entry name" value="D-BETA-HYDROXYBUTYRATE DEHYDROGENASE, MITOCHONDRIAL"/>
    <property type="match status" value="1"/>
</dbReference>
<dbReference type="InterPro" id="IPR002347">
    <property type="entry name" value="SDR_fam"/>
</dbReference>
<dbReference type="Gene3D" id="3.40.50.720">
    <property type="entry name" value="NAD(P)-binding Rossmann-like Domain"/>
    <property type="match status" value="1"/>
</dbReference>
<evidence type="ECO:0000313" key="3">
    <source>
        <dbReference type="Proteomes" id="UP000728032"/>
    </source>
</evidence>
<proteinExistence type="predicted"/>
<dbReference type="SUPFAM" id="SSF51735">
    <property type="entry name" value="NAD(P)-binding Rossmann-fold domains"/>
    <property type="match status" value="1"/>
</dbReference>
<protein>
    <submittedName>
        <fullName evidence="2">Uncharacterized protein</fullName>
    </submittedName>
</protein>
<dbReference type="Proteomes" id="UP000728032">
    <property type="component" value="Unassembled WGS sequence"/>
</dbReference>
<keyword evidence="1" id="KW-0560">Oxidoreductase</keyword>
<dbReference type="AlphaFoldDB" id="A0A7R9MMT0"/>
<dbReference type="OrthoDB" id="6422490at2759"/>
<feature type="non-terminal residue" evidence="2">
    <location>
        <position position="78"/>
    </location>
</feature>
<sequence length="78" mass="8734">MDVNSMGQVRVTKAFLPLLRKTRNSRIVNVESLAGRIAMPGISSYAMSKFAVRAFSESLRNEVKQFDINVVVIEPSVY</sequence>
<dbReference type="PROSITE" id="PS00061">
    <property type="entry name" value="ADH_SHORT"/>
    <property type="match status" value="1"/>
</dbReference>
<dbReference type="EMBL" id="CAJPVJ010031513">
    <property type="protein sequence ID" value="CAG2180367.1"/>
    <property type="molecule type" value="Genomic_DNA"/>
</dbReference>
<name>A0A7R9MMT0_9ACAR</name>
<dbReference type="PANTHER" id="PTHR43313">
    <property type="entry name" value="SHORT-CHAIN DEHYDROGENASE/REDUCTASE FAMILY 9C"/>
    <property type="match status" value="1"/>
</dbReference>
<dbReference type="EMBL" id="OC946338">
    <property type="protein sequence ID" value="CAD7663230.1"/>
    <property type="molecule type" value="Genomic_DNA"/>
</dbReference>
<reference evidence="2" key="1">
    <citation type="submission" date="2020-11" db="EMBL/GenBank/DDBJ databases">
        <authorList>
            <person name="Tran Van P."/>
        </authorList>
    </citation>
    <scope>NUCLEOTIDE SEQUENCE</scope>
</reference>
<accession>A0A7R9MMT0</accession>